<evidence type="ECO:0000313" key="5">
    <source>
        <dbReference type="Proteomes" id="UP000005222"/>
    </source>
</evidence>
<evidence type="ECO:0000313" key="4">
    <source>
        <dbReference type="EMBL" id="CCE84990.1"/>
    </source>
</evidence>
<dbReference type="InterPro" id="IPR028012">
    <property type="entry name" value="Rua1_C"/>
</dbReference>
<sequence>MLNEDFFTYNPYLQLDIYAQNDLDMATVTSRDQRNEADSIFRSAPLETQDLLESLSPTFRHPPYDQYDMYNHDSANVTESDHQGKNLEMPNIPSPAMLELNNQISQPNTSVQKILEEPATYPSAEEALKAQNIEQHSIGDDIEAFRTSVFGSSKGFELNEALMPFWGLNNYEVNSNETNTHKNCNKHHDVLSIIAETGKSNNSKYAAKITPAGQSGSGKIKFDAPSEKKEISKRGRKSLQQKPKTEAGKYQLLSHSVQLSVFESTIQCLSVIIDYHGYTGTIIGQPRISKNMINKATMGTGSAQAGLNLIRLYDLPPGEDFSPVSAIWQRVKYTRQIDELHGSVSNIVYKHSSIFGDNNPYEPQYYRFELDDSGDIINESKSGLCPYCKVVKFLPFKNSSYLSHLTLEHGIFSNNFLTPEGLYYGKYLVTKSSGSSEDASNTPGSISSEDTSSDISRRRNQHRPRETDGIVCPACHQIVEVGCWKIKPNPLLSYFRHFKKYHKSWTSQGTFLRTENSLSLCKRGRKLQVKES</sequence>
<evidence type="ECO:0000256" key="1">
    <source>
        <dbReference type="SAM" id="MobiDB-lite"/>
    </source>
</evidence>
<feature type="compositionally biased region" description="Basic and acidic residues" evidence="1">
    <location>
        <begin position="220"/>
        <end position="233"/>
    </location>
</feature>
<feature type="region of interest" description="Disordered" evidence="1">
    <location>
        <begin position="212"/>
        <end position="245"/>
    </location>
</feature>
<feature type="region of interest" description="Disordered" evidence="1">
    <location>
        <begin position="434"/>
        <end position="464"/>
    </location>
</feature>
<accession>G8Y945</accession>
<evidence type="ECO:0000259" key="2">
    <source>
        <dbReference type="Pfam" id="PF14616"/>
    </source>
</evidence>
<name>G8Y945_PICSO</name>
<feature type="compositionally biased region" description="Polar residues" evidence="1">
    <location>
        <begin position="434"/>
        <end position="444"/>
    </location>
</feature>
<feature type="compositionally biased region" description="Low complexity" evidence="1">
    <location>
        <begin position="445"/>
        <end position="454"/>
    </location>
</feature>
<organism evidence="3 5">
    <name type="scientific">Pichia sorbitophila (strain ATCC MYA-4447 / BCRC 22081 / CBS 7064 / NBRC 10061 / NRRL Y-12695)</name>
    <name type="common">Hybrid yeast</name>
    <dbReference type="NCBI Taxonomy" id="559304"/>
    <lineage>
        <taxon>Eukaryota</taxon>
        <taxon>Fungi</taxon>
        <taxon>Dikarya</taxon>
        <taxon>Ascomycota</taxon>
        <taxon>Saccharomycotina</taxon>
        <taxon>Pichiomycetes</taxon>
        <taxon>Debaryomycetaceae</taxon>
        <taxon>Millerozyma</taxon>
    </lineage>
</organism>
<dbReference type="Proteomes" id="UP000005222">
    <property type="component" value="Chromosome L"/>
</dbReference>
<reference evidence="5" key="2">
    <citation type="journal article" date="2012" name="G3 (Bethesda)">
        <title>Pichia sorbitophila, an interspecies yeast hybrid reveals early steps of genome resolution following polyploidization.</title>
        <authorList>
            <person name="Leh Louis V."/>
            <person name="Despons L."/>
            <person name="Friedrich A."/>
            <person name="Martin T."/>
            <person name="Durrens P."/>
            <person name="Casaregola S."/>
            <person name="Neuveglise C."/>
            <person name="Fairhead C."/>
            <person name="Marck C."/>
            <person name="Cruz J.A."/>
            <person name="Straub M.L."/>
            <person name="Kugler V."/>
            <person name="Sacerdot C."/>
            <person name="Uzunov Z."/>
            <person name="Thierry A."/>
            <person name="Weiss S."/>
            <person name="Bleykasten C."/>
            <person name="De Montigny J."/>
            <person name="Jacques N."/>
            <person name="Jung P."/>
            <person name="Lemaire M."/>
            <person name="Mallet S."/>
            <person name="Morel G."/>
            <person name="Richard G.F."/>
            <person name="Sarkar A."/>
            <person name="Savel G."/>
            <person name="Schacherer J."/>
            <person name="Seret M.L."/>
            <person name="Talla E."/>
            <person name="Samson G."/>
            <person name="Jubin C."/>
            <person name="Poulain J."/>
            <person name="Vacherie B."/>
            <person name="Barbe V."/>
            <person name="Pelletier E."/>
            <person name="Sherman D.J."/>
            <person name="Westhof E."/>
            <person name="Weissenbach J."/>
            <person name="Baret P.V."/>
            <person name="Wincker P."/>
            <person name="Gaillardin C."/>
            <person name="Dujon B."/>
            <person name="Souciet J.L."/>
        </authorList>
    </citation>
    <scope>NUCLEOTIDE SEQUENCE [LARGE SCALE GENOMIC DNA]</scope>
    <source>
        <strain evidence="5">ATCC MYA-4447 / BCRC 22081 / CBS 7064 / NBRC 10061 / NRRL Y-12695</strain>
    </source>
</reference>
<dbReference type="HOGENOM" id="CLU_492586_0_0_1"/>
<feature type="domain" description="Transcription regulator Rua1 C-terminal" evidence="2">
    <location>
        <begin position="357"/>
        <end position="502"/>
    </location>
</feature>
<dbReference type="EMBL" id="FO082048">
    <property type="protein sequence ID" value="CCE84990.1"/>
    <property type="molecule type" value="Genomic_DNA"/>
</dbReference>
<proteinExistence type="predicted"/>
<dbReference type="eggNOG" id="ENOG502SZ9T">
    <property type="taxonomic scope" value="Eukaryota"/>
</dbReference>
<dbReference type="Proteomes" id="UP000005222">
    <property type="component" value="Chromosome K"/>
</dbReference>
<protein>
    <submittedName>
        <fullName evidence="3">Piso0_004556 protein</fullName>
    </submittedName>
</protein>
<keyword evidence="5" id="KW-1185">Reference proteome</keyword>
<evidence type="ECO:0000313" key="3">
    <source>
        <dbReference type="EMBL" id="CCE83959.1"/>
    </source>
</evidence>
<reference evidence="3" key="1">
    <citation type="submission" date="2011-10" db="EMBL/GenBank/DDBJ databases">
        <authorList>
            <person name="Genoscope - CEA"/>
        </authorList>
    </citation>
    <scope>NUCLEOTIDE SEQUENCE</scope>
</reference>
<dbReference type="Pfam" id="PF14616">
    <property type="entry name" value="Rua1_C"/>
    <property type="match status" value="1"/>
</dbReference>
<dbReference type="EMBL" id="FO082049">
    <property type="protein sequence ID" value="CCE83959.1"/>
    <property type="molecule type" value="Genomic_DNA"/>
</dbReference>
<dbReference type="OrthoDB" id="4096316at2759"/>
<gene>
    <name evidence="3" type="primary">Piso0_004556</name>
    <name evidence="3" type="ORF">GNLVRS01_PISO0K19480g</name>
    <name evidence="4" type="ORF">GNLVRS01_PISO0L19481g</name>
</gene>
<dbReference type="InParanoid" id="G8Y945"/>
<dbReference type="AlphaFoldDB" id="G8Y945"/>